<proteinExistence type="predicted"/>
<evidence type="ECO:0000256" key="3">
    <source>
        <dbReference type="ARBA" id="ARBA00022840"/>
    </source>
</evidence>
<dbReference type="InterPro" id="IPR003439">
    <property type="entry name" value="ABC_transporter-like_ATP-bd"/>
</dbReference>
<evidence type="ECO:0000313" key="5">
    <source>
        <dbReference type="EMBL" id="OGC23816.1"/>
    </source>
</evidence>
<dbReference type="AlphaFoldDB" id="A0A1F4STP8"/>
<dbReference type="EMBL" id="MEUB01000014">
    <property type="protein sequence ID" value="OGC23816.1"/>
    <property type="molecule type" value="Genomic_DNA"/>
</dbReference>
<dbReference type="Gene3D" id="3.40.50.300">
    <property type="entry name" value="P-loop containing nucleotide triphosphate hydrolases"/>
    <property type="match status" value="1"/>
</dbReference>
<protein>
    <submittedName>
        <fullName evidence="5">Macrolide ABC transporter ATP-binding protein</fullName>
    </submittedName>
</protein>
<comment type="caution">
    <text evidence="5">The sequence shown here is derived from an EMBL/GenBank/DDBJ whole genome shotgun (WGS) entry which is preliminary data.</text>
</comment>
<organism evidence="5 6">
    <name type="scientific">candidate division WOR-1 bacterium RIFOXYB2_FULL_37_13</name>
    <dbReference type="NCBI Taxonomy" id="1802579"/>
    <lineage>
        <taxon>Bacteria</taxon>
        <taxon>Bacillati</taxon>
        <taxon>Saganbacteria</taxon>
    </lineage>
</organism>
<dbReference type="SMART" id="SM00382">
    <property type="entry name" value="AAA"/>
    <property type="match status" value="1"/>
</dbReference>
<gene>
    <name evidence="5" type="ORF">A2310_04285</name>
</gene>
<keyword evidence="2" id="KW-0547">Nucleotide-binding</keyword>
<accession>A0A1F4STP8</accession>
<dbReference type="PANTHER" id="PTHR24220:SF86">
    <property type="entry name" value="ABC TRANSPORTER ABCH.1"/>
    <property type="match status" value="1"/>
</dbReference>
<dbReference type="FunFam" id="3.40.50.300:FF:000032">
    <property type="entry name" value="Export ABC transporter ATP-binding protein"/>
    <property type="match status" value="1"/>
</dbReference>
<dbReference type="InterPro" id="IPR017871">
    <property type="entry name" value="ABC_transporter-like_CS"/>
</dbReference>
<dbReference type="GO" id="GO:0005886">
    <property type="term" value="C:plasma membrane"/>
    <property type="evidence" value="ECO:0007669"/>
    <property type="project" value="TreeGrafter"/>
</dbReference>
<dbReference type="Proteomes" id="UP000178417">
    <property type="component" value="Unassembled WGS sequence"/>
</dbReference>
<dbReference type="PANTHER" id="PTHR24220">
    <property type="entry name" value="IMPORT ATP-BINDING PROTEIN"/>
    <property type="match status" value="1"/>
</dbReference>
<keyword evidence="1" id="KW-0813">Transport</keyword>
<dbReference type="CDD" id="cd03255">
    <property type="entry name" value="ABC_MJ0796_LolCDE_FtsE"/>
    <property type="match status" value="1"/>
</dbReference>
<dbReference type="GO" id="GO:0022857">
    <property type="term" value="F:transmembrane transporter activity"/>
    <property type="evidence" value="ECO:0007669"/>
    <property type="project" value="TreeGrafter"/>
</dbReference>
<dbReference type="InterPro" id="IPR017911">
    <property type="entry name" value="MacB-like_ATP-bd"/>
</dbReference>
<dbReference type="InterPro" id="IPR015854">
    <property type="entry name" value="ABC_transpr_LolD-like"/>
</dbReference>
<dbReference type="InterPro" id="IPR003593">
    <property type="entry name" value="AAA+_ATPase"/>
</dbReference>
<reference evidence="5 6" key="1">
    <citation type="journal article" date="2016" name="Nat. Commun.">
        <title>Thousands of microbial genomes shed light on interconnected biogeochemical processes in an aquifer system.</title>
        <authorList>
            <person name="Anantharaman K."/>
            <person name="Brown C.T."/>
            <person name="Hug L.A."/>
            <person name="Sharon I."/>
            <person name="Castelle C.J."/>
            <person name="Probst A.J."/>
            <person name="Thomas B.C."/>
            <person name="Singh A."/>
            <person name="Wilkins M.J."/>
            <person name="Karaoz U."/>
            <person name="Brodie E.L."/>
            <person name="Williams K.H."/>
            <person name="Hubbard S.S."/>
            <person name="Banfield J.F."/>
        </authorList>
    </citation>
    <scope>NUCLEOTIDE SEQUENCE [LARGE SCALE GENOMIC DNA]</scope>
</reference>
<dbReference type="InterPro" id="IPR027417">
    <property type="entry name" value="P-loop_NTPase"/>
</dbReference>
<feature type="domain" description="ABC transporter" evidence="4">
    <location>
        <begin position="7"/>
        <end position="234"/>
    </location>
</feature>
<keyword evidence="3 5" id="KW-0067">ATP-binding</keyword>
<dbReference type="STRING" id="1802579.A2310_04285"/>
<evidence type="ECO:0000313" key="6">
    <source>
        <dbReference type="Proteomes" id="UP000178417"/>
    </source>
</evidence>
<dbReference type="PROSITE" id="PS50893">
    <property type="entry name" value="ABC_TRANSPORTER_2"/>
    <property type="match status" value="1"/>
</dbReference>
<dbReference type="GO" id="GO:0005524">
    <property type="term" value="F:ATP binding"/>
    <property type="evidence" value="ECO:0007669"/>
    <property type="project" value="UniProtKB-KW"/>
</dbReference>
<dbReference type="GO" id="GO:0098796">
    <property type="term" value="C:membrane protein complex"/>
    <property type="evidence" value="ECO:0007669"/>
    <property type="project" value="UniProtKB-ARBA"/>
</dbReference>
<evidence type="ECO:0000256" key="1">
    <source>
        <dbReference type="ARBA" id="ARBA00022448"/>
    </source>
</evidence>
<sequence length="235" mass="26207">MNENSTIRLESLKKTYKLGAVDVPALREISFEVFKGEFVSIMGPSGCGKSTLMNMIGCLDKPSSGKIILDKIDTENLNDNELAIVRNRKIGFVFQMFNLLPRLTALENIELPMIYAGKNKIDREKASSQILEAVNLKDRATHYPREMSGGQMQRVAIARALINHPALLLADEPTGNLDSKSSVEILKILQNLNNNGMTIILVTHEPDIASYTKRKIILKDGNLVEDQTLEQVKIQ</sequence>
<dbReference type="PROSITE" id="PS00211">
    <property type="entry name" value="ABC_TRANSPORTER_1"/>
    <property type="match status" value="1"/>
</dbReference>
<dbReference type="GO" id="GO:0016887">
    <property type="term" value="F:ATP hydrolysis activity"/>
    <property type="evidence" value="ECO:0007669"/>
    <property type="project" value="InterPro"/>
</dbReference>
<evidence type="ECO:0000256" key="2">
    <source>
        <dbReference type="ARBA" id="ARBA00022741"/>
    </source>
</evidence>
<evidence type="ECO:0000259" key="4">
    <source>
        <dbReference type="PROSITE" id="PS50893"/>
    </source>
</evidence>
<dbReference type="SUPFAM" id="SSF52540">
    <property type="entry name" value="P-loop containing nucleoside triphosphate hydrolases"/>
    <property type="match status" value="1"/>
</dbReference>
<name>A0A1F4STP8_UNCSA</name>
<dbReference type="Pfam" id="PF00005">
    <property type="entry name" value="ABC_tran"/>
    <property type="match status" value="1"/>
</dbReference>